<feature type="region of interest" description="Disordered" evidence="2">
    <location>
        <begin position="1097"/>
        <end position="1136"/>
    </location>
</feature>
<evidence type="ECO:0000256" key="2">
    <source>
        <dbReference type="SAM" id="MobiDB-lite"/>
    </source>
</evidence>
<feature type="compositionally biased region" description="Polar residues" evidence="2">
    <location>
        <begin position="280"/>
        <end position="289"/>
    </location>
</feature>
<evidence type="ECO:0000313" key="4">
    <source>
        <dbReference type="Proteomes" id="UP000006352"/>
    </source>
</evidence>
<feature type="compositionally biased region" description="Acidic residues" evidence="2">
    <location>
        <begin position="812"/>
        <end position="840"/>
    </location>
</feature>
<feature type="compositionally biased region" description="Low complexity" evidence="2">
    <location>
        <begin position="1098"/>
        <end position="1108"/>
    </location>
</feature>
<feature type="region of interest" description="Disordered" evidence="2">
    <location>
        <begin position="259"/>
        <end position="326"/>
    </location>
</feature>
<feature type="coiled-coil region" evidence="1">
    <location>
        <begin position="431"/>
        <end position="458"/>
    </location>
</feature>
<feature type="compositionally biased region" description="Low complexity" evidence="2">
    <location>
        <begin position="290"/>
        <end position="304"/>
    </location>
</feature>
<feature type="region of interest" description="Disordered" evidence="2">
    <location>
        <begin position="633"/>
        <end position="713"/>
    </location>
</feature>
<feature type="compositionally biased region" description="Acidic residues" evidence="2">
    <location>
        <begin position="635"/>
        <end position="661"/>
    </location>
</feature>
<feature type="region of interest" description="Disordered" evidence="2">
    <location>
        <begin position="1149"/>
        <end position="1171"/>
    </location>
</feature>
<keyword evidence="1" id="KW-0175">Coiled coil</keyword>
<dbReference type="OrthoDB" id="2528184at2759"/>
<protein>
    <submittedName>
        <fullName evidence="3">Uncharacterized protein</fullName>
    </submittedName>
</protein>
<dbReference type="GeneID" id="24098937"/>
<proteinExistence type="predicted"/>
<feature type="compositionally biased region" description="Low complexity" evidence="2">
    <location>
        <begin position="996"/>
        <end position="1015"/>
    </location>
</feature>
<keyword evidence="4" id="KW-1185">Reference proteome</keyword>
<dbReference type="InParanoid" id="J4IB46"/>
<feature type="compositionally biased region" description="Polar residues" evidence="2">
    <location>
        <begin position="259"/>
        <end position="270"/>
    </location>
</feature>
<organism evidence="3 4">
    <name type="scientific">Fibroporia radiculosa</name>
    <dbReference type="NCBI Taxonomy" id="599839"/>
    <lineage>
        <taxon>Eukaryota</taxon>
        <taxon>Fungi</taxon>
        <taxon>Dikarya</taxon>
        <taxon>Basidiomycota</taxon>
        <taxon>Agaricomycotina</taxon>
        <taxon>Agaricomycetes</taxon>
        <taxon>Polyporales</taxon>
        <taxon>Fibroporiaceae</taxon>
        <taxon>Fibroporia</taxon>
    </lineage>
</organism>
<evidence type="ECO:0000313" key="3">
    <source>
        <dbReference type="EMBL" id="CCM04026.1"/>
    </source>
</evidence>
<name>J4IB46_9APHY</name>
<feature type="compositionally biased region" description="Polar residues" evidence="2">
    <location>
        <begin position="311"/>
        <end position="326"/>
    </location>
</feature>
<reference evidence="3 4" key="1">
    <citation type="journal article" date="2012" name="Appl. Environ. Microbiol.">
        <title>Short-read sequencing for genomic analysis of the brown rot fungus Fibroporia radiculosa.</title>
        <authorList>
            <person name="Tang J.D."/>
            <person name="Perkins A.D."/>
            <person name="Sonstegard T.S."/>
            <person name="Schroeder S.G."/>
            <person name="Burgess S.C."/>
            <person name="Diehl S.V."/>
        </authorList>
    </citation>
    <scope>NUCLEOTIDE SEQUENCE [LARGE SCALE GENOMIC DNA]</scope>
    <source>
        <strain evidence="3 4">TFFH 294</strain>
    </source>
</reference>
<feature type="compositionally biased region" description="Polar residues" evidence="2">
    <location>
        <begin position="946"/>
        <end position="963"/>
    </location>
</feature>
<feature type="region of interest" description="Disordered" evidence="2">
    <location>
        <begin position="797"/>
        <end position="1057"/>
    </location>
</feature>
<dbReference type="EMBL" id="HE797139">
    <property type="protein sequence ID" value="CCM04026.1"/>
    <property type="molecule type" value="Genomic_DNA"/>
</dbReference>
<feature type="compositionally biased region" description="Low complexity" evidence="2">
    <location>
        <begin position="1031"/>
        <end position="1047"/>
    </location>
</feature>
<dbReference type="STRING" id="599839.J4IB46"/>
<feature type="compositionally biased region" description="Low complexity" evidence="2">
    <location>
        <begin position="111"/>
        <end position="121"/>
    </location>
</feature>
<feature type="compositionally biased region" description="Low complexity" evidence="2">
    <location>
        <begin position="51"/>
        <end position="88"/>
    </location>
</feature>
<gene>
    <name evidence="3" type="ORF">FIBRA_06183</name>
</gene>
<feature type="compositionally biased region" description="Basic and acidic residues" evidence="2">
    <location>
        <begin position="16"/>
        <end position="26"/>
    </location>
</feature>
<feature type="coiled-coil region" evidence="1">
    <location>
        <begin position="501"/>
        <end position="566"/>
    </location>
</feature>
<dbReference type="Proteomes" id="UP000006352">
    <property type="component" value="Unassembled WGS sequence"/>
</dbReference>
<feature type="region of interest" description="Disordered" evidence="2">
    <location>
        <begin position="1"/>
        <end position="128"/>
    </location>
</feature>
<dbReference type="RefSeq" id="XP_012183309.1">
    <property type="nucleotide sequence ID" value="XM_012327919.1"/>
</dbReference>
<evidence type="ECO:0000256" key="1">
    <source>
        <dbReference type="SAM" id="Coils"/>
    </source>
</evidence>
<dbReference type="HOGENOM" id="CLU_004656_0_0_1"/>
<dbReference type="AlphaFoldDB" id="J4IB46"/>
<accession>J4IB46</accession>
<sequence>MDQYPAVVPNAEEGVLADRMRMDSFRLGKAPPSMNNHGPRPSHARSHSRNTSVSVPVVTPTPPNTASSVTTIDEFPSSSSRSSLGASKRNSHHRRRSSVSTRRESADMMGVSLPSVPPSSSDDNINLGDKDSLRRRALWTLEGKTDVGSFSKVEIPEFDAVEAASAPKRPFEFPSKPSFPPGIGSKRDSLSKFMASVSSKDQLHTLLEEEEEEDNMQTLDPVEVMITSHSPAPSRRRPATLNLRPLSLVSASVIQATNNDLPTPVLTPSPSARPGLRSLTLGNTANRRQSLITTPSPSPLSSTSAHRPSLNLEQQTPPQQQSFLSRRSSISYVCSADTPPQSVIGLPTPEMTPTTERTAIEPLDQALPNPSRPLSTSEQFFLFQAHATLVQRITDLERALSSRSSRSWSRPASGASDASAMSAVSALSEPSDEMLQLIADLKAERDELKRDVDGWRVRVGDLEHQVDILAKRVDGERREAWVARQRVGLLEVEKSTLENALSEKADEVKDFQVKLERARADAESTGEECTRLKAEVEKMQSVQEECARLKALLEAETEKNQKLEHDLEHAGLLDTPRAFDVDFNQKSATISRTMMFAKARGLGFQSIDSESSFTDVESVDSPRDKHEFGLKAVAEEDEETLSNFSEEDELARFEDEEEGDADIFPSMSGSSISSEGDRIRTPSVRAEQPAPPLTRSGTSSPTPLPSPVDKISHARRASLSKAWTFPAGGEPSELSGRLEDIDHFFDCLEGIDNSPPTHSRLRSLESSKNLFAQGFADDDDDELPPFVLPADVGIEVASPEMGKEPKHVLDVVAEEEEEDDDDDDNGILDPAEEFVGEVDEGGIKFTFTIPPEYQDNIGLSDSTQTPRKKLSPPAFEPVDDEEDSSFTFPQSRPEPSTPSPSSIPRRSPARKPVPSLASTPTKASPALAPRNTNIPSAYMTPPTKRGGTSPTLIPQLHGSSLKSPSPPNVKGTSFIPQPRRVTSPAACKPSAIPVMSPITNTSRSSSRSPRAVTPTLPHSPSSMNSDVSPVSAGGFSAFSDSAQSSAPPTSPTPMSPTLAARLSFQTLTNFMPSLPWSPRSKASATAAAAAALCFIPESSSNSSSVSDASVHDHMRSTSSFVNPPAPRLVDVRPTERTYVQREKQLEKLKIRMEEENRSKRRGVPSVNTGRP</sequence>
<feature type="compositionally biased region" description="Low complexity" evidence="2">
    <location>
        <begin position="889"/>
        <end position="912"/>
    </location>
</feature>
<feature type="compositionally biased region" description="Polar residues" evidence="2">
    <location>
        <begin position="1016"/>
        <end position="1028"/>
    </location>
</feature>